<dbReference type="PANTHER" id="PTHR43124">
    <property type="entry name" value="PURINE EFFLUX PUMP PBUE"/>
    <property type="match status" value="1"/>
</dbReference>
<evidence type="ECO:0000256" key="6">
    <source>
        <dbReference type="SAM" id="Phobius"/>
    </source>
</evidence>
<dbReference type="GO" id="GO:0005886">
    <property type="term" value="C:plasma membrane"/>
    <property type="evidence" value="ECO:0007669"/>
    <property type="project" value="UniProtKB-SubCell"/>
</dbReference>
<dbReference type="Pfam" id="PF07690">
    <property type="entry name" value="MFS_1"/>
    <property type="match status" value="1"/>
</dbReference>
<keyword evidence="5 6" id="KW-0472">Membrane</keyword>
<dbReference type="InterPro" id="IPR020846">
    <property type="entry name" value="MFS_dom"/>
</dbReference>
<feature type="transmembrane region" description="Helical" evidence="6">
    <location>
        <begin position="372"/>
        <end position="394"/>
    </location>
</feature>
<organism evidence="8 9">
    <name type="scientific">Rariglobus hedericola</name>
    <dbReference type="NCBI Taxonomy" id="2597822"/>
    <lineage>
        <taxon>Bacteria</taxon>
        <taxon>Pseudomonadati</taxon>
        <taxon>Verrucomicrobiota</taxon>
        <taxon>Opitutia</taxon>
        <taxon>Opitutales</taxon>
        <taxon>Opitutaceae</taxon>
        <taxon>Rariglobus</taxon>
    </lineage>
</organism>
<dbReference type="PROSITE" id="PS50850">
    <property type="entry name" value="MFS"/>
    <property type="match status" value="1"/>
</dbReference>
<dbReference type="InterPro" id="IPR011701">
    <property type="entry name" value="MFS"/>
</dbReference>
<evidence type="ECO:0000256" key="4">
    <source>
        <dbReference type="ARBA" id="ARBA00022989"/>
    </source>
</evidence>
<feature type="transmembrane region" description="Helical" evidence="6">
    <location>
        <begin position="136"/>
        <end position="159"/>
    </location>
</feature>
<evidence type="ECO:0000256" key="1">
    <source>
        <dbReference type="ARBA" id="ARBA00004651"/>
    </source>
</evidence>
<dbReference type="GO" id="GO:0022857">
    <property type="term" value="F:transmembrane transporter activity"/>
    <property type="evidence" value="ECO:0007669"/>
    <property type="project" value="InterPro"/>
</dbReference>
<protein>
    <submittedName>
        <fullName evidence="8">MFS transporter</fullName>
    </submittedName>
</protein>
<comment type="caution">
    <text evidence="8">The sequence shown here is derived from an EMBL/GenBank/DDBJ whole genome shotgun (WGS) entry which is preliminary data.</text>
</comment>
<comment type="subcellular location">
    <subcellularLocation>
        <location evidence="1">Cell membrane</location>
        <topology evidence="1">Multi-pass membrane protein</topology>
    </subcellularLocation>
</comment>
<dbReference type="EMBL" id="VMBG01000001">
    <property type="protein sequence ID" value="TSJ78236.1"/>
    <property type="molecule type" value="Genomic_DNA"/>
</dbReference>
<dbReference type="Gene3D" id="1.20.1250.20">
    <property type="entry name" value="MFS general substrate transporter like domains"/>
    <property type="match status" value="1"/>
</dbReference>
<name>A0A556QNL6_9BACT</name>
<evidence type="ECO:0000313" key="8">
    <source>
        <dbReference type="EMBL" id="TSJ78236.1"/>
    </source>
</evidence>
<feature type="transmembrane region" description="Helical" evidence="6">
    <location>
        <begin position="165"/>
        <end position="184"/>
    </location>
</feature>
<proteinExistence type="predicted"/>
<dbReference type="RefSeq" id="WP_144228577.1">
    <property type="nucleotide sequence ID" value="NZ_CBCRVV010000003.1"/>
</dbReference>
<keyword evidence="2" id="KW-1003">Cell membrane</keyword>
<gene>
    <name evidence="8" type="ORF">FPL22_02710</name>
</gene>
<reference evidence="8 9" key="1">
    <citation type="submission" date="2019-07" db="EMBL/GenBank/DDBJ databases">
        <title>Description of 53C-WASEF.</title>
        <authorList>
            <person name="Pitt A."/>
            <person name="Hahn M.W."/>
        </authorList>
    </citation>
    <scope>NUCLEOTIDE SEQUENCE [LARGE SCALE GENOMIC DNA]</scope>
    <source>
        <strain evidence="8 9">53C-WASEF</strain>
    </source>
</reference>
<evidence type="ECO:0000313" key="9">
    <source>
        <dbReference type="Proteomes" id="UP000315648"/>
    </source>
</evidence>
<evidence type="ECO:0000256" key="5">
    <source>
        <dbReference type="ARBA" id="ARBA00023136"/>
    </source>
</evidence>
<dbReference type="PANTHER" id="PTHR43124:SF10">
    <property type="entry name" value="PURINE EFFLUX PUMP PBUE"/>
    <property type="match status" value="1"/>
</dbReference>
<feature type="transmembrane region" description="Helical" evidence="6">
    <location>
        <begin position="299"/>
        <end position="318"/>
    </location>
</feature>
<dbReference type="Proteomes" id="UP000315648">
    <property type="component" value="Unassembled WGS sequence"/>
</dbReference>
<evidence type="ECO:0000256" key="2">
    <source>
        <dbReference type="ARBA" id="ARBA00022475"/>
    </source>
</evidence>
<dbReference type="AlphaFoldDB" id="A0A556QNL6"/>
<dbReference type="InterPro" id="IPR036259">
    <property type="entry name" value="MFS_trans_sf"/>
</dbReference>
<feature type="transmembrane region" description="Helical" evidence="6">
    <location>
        <begin position="339"/>
        <end position="360"/>
    </location>
</feature>
<keyword evidence="9" id="KW-1185">Reference proteome</keyword>
<feature type="transmembrane region" description="Helical" evidence="6">
    <location>
        <begin position="79"/>
        <end position="97"/>
    </location>
</feature>
<dbReference type="OrthoDB" id="9812221at2"/>
<feature type="transmembrane region" description="Helical" evidence="6">
    <location>
        <begin position="103"/>
        <end position="124"/>
    </location>
</feature>
<accession>A0A556QNL6</accession>
<keyword evidence="4 6" id="KW-1133">Transmembrane helix</keyword>
<feature type="transmembrane region" description="Helical" evidence="6">
    <location>
        <begin position="276"/>
        <end position="293"/>
    </location>
</feature>
<feature type="domain" description="Major facilitator superfamily (MFS) profile" evidence="7">
    <location>
        <begin position="12"/>
        <end position="399"/>
    </location>
</feature>
<keyword evidence="3 6" id="KW-0812">Transmembrane</keyword>
<feature type="transmembrane region" description="Helical" evidence="6">
    <location>
        <begin position="46"/>
        <end position="67"/>
    </location>
</feature>
<evidence type="ECO:0000259" key="7">
    <source>
        <dbReference type="PROSITE" id="PS50850"/>
    </source>
</evidence>
<dbReference type="InterPro" id="IPR050189">
    <property type="entry name" value="MFS_Efflux_Transporters"/>
</dbReference>
<evidence type="ECO:0000256" key="3">
    <source>
        <dbReference type="ARBA" id="ARBA00022692"/>
    </source>
</evidence>
<feature type="transmembrane region" description="Helical" evidence="6">
    <location>
        <begin position="248"/>
        <end position="264"/>
    </location>
</feature>
<feature type="transmembrane region" description="Helical" evidence="6">
    <location>
        <begin position="214"/>
        <end position="236"/>
    </location>
</feature>
<sequence length="414" mass="44101">MSDPTDTHGRFALRVLASVKSVHVLTFALVMPLGPQFARVLDLSTIQHGILSAAYPLAAGLCGLVALFFTETFAGRKSLLIVCAGYAASLFACALAGNFQELLLGRITSGVLGGLLCAWLPILVTRSAQPGLRSPALRRALAWQPAMTIAFALPVMIFVATHYGWHAGFVLLGVIMAGILPFVARLPALDQPAFERLASERQLRVLSRHARNRIALVVGGLLAASSAVMVTFFSGILVLNAGFTEADLPVFFITGGSLTVLLMPLSERLTKGREPFVVFGVISLIAASIYFLIAGLKPSVGFTGTVLVATLFMWMNNARFSPASALINLHLKPRYISRYFGLSAVTQQAACGIGFLIAGFCIQHPAGGRLEGVAIAAMIASLLLFVAVLFASALQRHPRDRRNAIPLVHEAPAD</sequence>
<feature type="transmembrane region" description="Helical" evidence="6">
    <location>
        <begin position="12"/>
        <end position="34"/>
    </location>
</feature>
<dbReference type="SUPFAM" id="SSF103473">
    <property type="entry name" value="MFS general substrate transporter"/>
    <property type="match status" value="1"/>
</dbReference>